<evidence type="ECO:0000256" key="1">
    <source>
        <dbReference type="ARBA" id="ARBA00005356"/>
    </source>
</evidence>
<accession>A0AAV2TKL8</accession>
<dbReference type="PANTHER" id="PTHR13378">
    <property type="entry name" value="REGULATOR COMPLEX PROTEIN LAMTOR3"/>
    <property type="match status" value="1"/>
</dbReference>
<dbReference type="Gene3D" id="3.30.450.30">
    <property type="entry name" value="Dynein light chain 2a, cytoplasmic"/>
    <property type="match status" value="1"/>
</dbReference>
<dbReference type="Proteomes" id="UP001497525">
    <property type="component" value="Unassembled WGS sequence"/>
</dbReference>
<dbReference type="SUPFAM" id="SSF103196">
    <property type="entry name" value="Roadblock/LC7 domain"/>
    <property type="match status" value="1"/>
</dbReference>
<comment type="caution">
    <text evidence="2">The sequence shown here is derived from an EMBL/GenBank/DDBJ whole genome shotgun (WGS) entry which is preliminary data.</text>
</comment>
<comment type="similarity">
    <text evidence="1">Belongs to the LAMTOR3 family.</text>
</comment>
<dbReference type="GO" id="GO:0071986">
    <property type="term" value="C:Ragulator complex"/>
    <property type="evidence" value="ECO:0007669"/>
    <property type="project" value="TreeGrafter"/>
</dbReference>
<dbReference type="GO" id="GO:0071230">
    <property type="term" value="P:cellular response to amino acid stimulus"/>
    <property type="evidence" value="ECO:0007669"/>
    <property type="project" value="TreeGrafter"/>
</dbReference>
<evidence type="ECO:0000313" key="3">
    <source>
        <dbReference type="Proteomes" id="UP001497525"/>
    </source>
</evidence>
<name>A0AAV2TKL8_CALDB</name>
<dbReference type="Pfam" id="PF08923">
    <property type="entry name" value="MAPKK1_Int"/>
    <property type="match status" value="1"/>
</dbReference>
<dbReference type="SMART" id="SM01278">
    <property type="entry name" value="MAPKK1_Int"/>
    <property type="match status" value="1"/>
</dbReference>
<dbReference type="InterPro" id="IPR015019">
    <property type="entry name" value="LAMTOR3"/>
</dbReference>
<dbReference type="EMBL" id="CAXLJL010000356">
    <property type="protein sequence ID" value="CAL5136799.1"/>
    <property type="molecule type" value="Genomic_DNA"/>
</dbReference>
<reference evidence="2" key="1">
    <citation type="submission" date="2024-06" db="EMBL/GenBank/DDBJ databases">
        <authorList>
            <person name="Liu X."/>
            <person name="Lenzi L."/>
            <person name="Haldenby T S."/>
            <person name="Uol C."/>
        </authorList>
    </citation>
    <scope>NUCLEOTIDE SEQUENCE</scope>
</reference>
<dbReference type="GO" id="GO:0032008">
    <property type="term" value="P:positive regulation of TOR signaling"/>
    <property type="evidence" value="ECO:0007669"/>
    <property type="project" value="TreeGrafter"/>
</dbReference>
<protein>
    <submittedName>
        <fullName evidence="2">Uncharacterized protein</fullName>
    </submittedName>
</protein>
<organism evidence="2 3">
    <name type="scientific">Calicophoron daubneyi</name>
    <name type="common">Rumen fluke</name>
    <name type="synonym">Paramphistomum daubneyi</name>
    <dbReference type="NCBI Taxonomy" id="300641"/>
    <lineage>
        <taxon>Eukaryota</taxon>
        <taxon>Metazoa</taxon>
        <taxon>Spiralia</taxon>
        <taxon>Lophotrochozoa</taxon>
        <taxon>Platyhelminthes</taxon>
        <taxon>Trematoda</taxon>
        <taxon>Digenea</taxon>
        <taxon>Plagiorchiida</taxon>
        <taxon>Pronocephalata</taxon>
        <taxon>Paramphistomoidea</taxon>
        <taxon>Paramphistomidae</taxon>
        <taxon>Calicophoron</taxon>
    </lineage>
</organism>
<proteinExistence type="inferred from homology"/>
<evidence type="ECO:0000313" key="2">
    <source>
        <dbReference type="EMBL" id="CAL5136799.1"/>
    </source>
</evidence>
<dbReference type="AlphaFoldDB" id="A0AAV2TKL8"/>
<dbReference type="PANTHER" id="PTHR13378:SF1">
    <property type="entry name" value="RAGULATOR COMPLEX PROTEIN LAMTOR3"/>
    <property type="match status" value="1"/>
</dbReference>
<sequence>MSESPSTYLKRFLSDVDGIVGLYVSDKDGVLIASASAEDITDQITQPYILKAFISSIQQSNKLGMGGLEWMLTRYQDMMICQFNYSDNRLPFPLFLTVVGTPDCDLGSILAAEPFIRSLLARLGPQVVLRMQNEMMMCRNSEERSTLLLTG</sequence>
<gene>
    <name evidence="2" type="ORF">CDAUBV1_LOCUS11102</name>
</gene>